<protein>
    <submittedName>
        <fullName evidence="1">Uncharacterized protein</fullName>
    </submittedName>
</protein>
<sequence length="59" mass="7184">MKRYLIKKKALAYDDLVFYLKNFHPRIWQEYEGIMKVDALLKAMVKKFGNPHKKNKKKK</sequence>
<organism evidence="1">
    <name type="scientific">candidate division WOR-3 bacterium</name>
    <dbReference type="NCBI Taxonomy" id="2052148"/>
    <lineage>
        <taxon>Bacteria</taxon>
        <taxon>Bacteria division WOR-3</taxon>
    </lineage>
</organism>
<gene>
    <name evidence="1" type="ORF">ENU28_00240</name>
</gene>
<comment type="caution">
    <text evidence="1">The sequence shown here is derived from an EMBL/GenBank/DDBJ whole genome shotgun (WGS) entry which is preliminary data.</text>
</comment>
<name>A0A7V4FDT9_UNCW3</name>
<proteinExistence type="predicted"/>
<evidence type="ECO:0000313" key="1">
    <source>
        <dbReference type="EMBL" id="HGQ54874.1"/>
    </source>
</evidence>
<dbReference type="AlphaFoldDB" id="A0A7V4FDT9"/>
<dbReference type="EMBL" id="DTBX01000010">
    <property type="protein sequence ID" value="HGQ54874.1"/>
    <property type="molecule type" value="Genomic_DNA"/>
</dbReference>
<accession>A0A7V4FDT9</accession>
<reference evidence="1" key="1">
    <citation type="journal article" date="2020" name="mSystems">
        <title>Genome- and Community-Level Interaction Insights into Carbon Utilization and Element Cycling Functions of Hydrothermarchaeota in Hydrothermal Sediment.</title>
        <authorList>
            <person name="Zhou Z."/>
            <person name="Liu Y."/>
            <person name="Xu W."/>
            <person name="Pan J."/>
            <person name="Luo Z.H."/>
            <person name="Li M."/>
        </authorList>
    </citation>
    <scope>NUCLEOTIDE SEQUENCE [LARGE SCALE GENOMIC DNA]</scope>
    <source>
        <strain evidence="1">SpSt-655</strain>
    </source>
</reference>